<dbReference type="EMBL" id="CP064942">
    <property type="protein sequence ID" value="QPH53324.1"/>
    <property type="molecule type" value="Genomic_DNA"/>
</dbReference>
<keyword evidence="4" id="KW-0597">Phosphoprotein</keyword>
<evidence type="ECO:0000256" key="1">
    <source>
        <dbReference type="ARBA" id="ARBA00000085"/>
    </source>
</evidence>
<dbReference type="EC" id="2.7.13.3" evidence="3"/>
<dbReference type="InterPro" id="IPR036097">
    <property type="entry name" value="HisK_dim/P_sf"/>
</dbReference>
<keyword evidence="13" id="KW-1185">Reference proteome</keyword>
<keyword evidence="7 12" id="KW-0418">Kinase</keyword>
<dbReference type="Proteomes" id="UP000594800">
    <property type="component" value="Chromosome"/>
</dbReference>
<dbReference type="GO" id="GO:0005886">
    <property type="term" value="C:plasma membrane"/>
    <property type="evidence" value="ECO:0007669"/>
    <property type="project" value="TreeGrafter"/>
</dbReference>
<evidence type="ECO:0000256" key="2">
    <source>
        <dbReference type="ARBA" id="ARBA00004370"/>
    </source>
</evidence>
<evidence type="ECO:0000256" key="7">
    <source>
        <dbReference type="ARBA" id="ARBA00022777"/>
    </source>
</evidence>
<evidence type="ECO:0000256" key="6">
    <source>
        <dbReference type="ARBA" id="ARBA00022692"/>
    </source>
</evidence>
<comment type="subcellular location">
    <subcellularLocation>
        <location evidence="2">Membrane</location>
    </subcellularLocation>
</comment>
<organism evidence="12 13">
    <name type="scientific">Pontivivens ytuae</name>
    <dbReference type="NCBI Taxonomy" id="2789856"/>
    <lineage>
        <taxon>Bacteria</taxon>
        <taxon>Pseudomonadati</taxon>
        <taxon>Pseudomonadota</taxon>
        <taxon>Alphaproteobacteria</taxon>
        <taxon>Rhodobacterales</taxon>
        <taxon>Paracoccaceae</taxon>
        <taxon>Pontivivens</taxon>
    </lineage>
</organism>
<dbReference type="GO" id="GO:0000155">
    <property type="term" value="F:phosphorelay sensor kinase activity"/>
    <property type="evidence" value="ECO:0007669"/>
    <property type="project" value="InterPro"/>
</dbReference>
<evidence type="ECO:0000313" key="12">
    <source>
        <dbReference type="EMBL" id="QPH53324.1"/>
    </source>
</evidence>
<gene>
    <name evidence="12" type="ORF">I0K15_16255</name>
</gene>
<dbReference type="CDD" id="cd00082">
    <property type="entry name" value="HisKA"/>
    <property type="match status" value="1"/>
</dbReference>
<dbReference type="Pfam" id="PF02518">
    <property type="entry name" value="HATPase_c"/>
    <property type="match status" value="1"/>
</dbReference>
<dbReference type="PRINTS" id="PR00344">
    <property type="entry name" value="BCTRLSENSOR"/>
</dbReference>
<dbReference type="SMART" id="SM00387">
    <property type="entry name" value="HATPase_c"/>
    <property type="match status" value="1"/>
</dbReference>
<dbReference type="SUPFAM" id="SSF55874">
    <property type="entry name" value="ATPase domain of HSP90 chaperone/DNA topoisomerase II/histidine kinase"/>
    <property type="match status" value="1"/>
</dbReference>
<evidence type="ECO:0000256" key="3">
    <source>
        <dbReference type="ARBA" id="ARBA00012438"/>
    </source>
</evidence>
<proteinExistence type="predicted"/>
<dbReference type="InterPro" id="IPR003594">
    <property type="entry name" value="HATPase_dom"/>
</dbReference>
<comment type="catalytic activity">
    <reaction evidence="1">
        <text>ATP + protein L-histidine = ADP + protein N-phospho-L-histidine.</text>
        <dbReference type="EC" id="2.7.13.3"/>
    </reaction>
</comment>
<keyword evidence="8 10" id="KW-1133">Transmembrane helix</keyword>
<keyword evidence="9 10" id="KW-0472">Membrane</keyword>
<dbReference type="Gene3D" id="3.30.565.10">
    <property type="entry name" value="Histidine kinase-like ATPase, C-terminal domain"/>
    <property type="match status" value="1"/>
</dbReference>
<evidence type="ECO:0000313" key="13">
    <source>
        <dbReference type="Proteomes" id="UP000594800"/>
    </source>
</evidence>
<dbReference type="KEGG" id="poz:I0K15_16255"/>
<dbReference type="PROSITE" id="PS50109">
    <property type="entry name" value="HIS_KIN"/>
    <property type="match status" value="1"/>
</dbReference>
<evidence type="ECO:0000259" key="11">
    <source>
        <dbReference type="PROSITE" id="PS50109"/>
    </source>
</evidence>
<dbReference type="PANTHER" id="PTHR45436:SF1">
    <property type="entry name" value="SENSOR PROTEIN QSEC"/>
    <property type="match status" value="1"/>
</dbReference>
<dbReference type="Gene3D" id="1.10.287.130">
    <property type="match status" value="1"/>
</dbReference>
<dbReference type="InterPro" id="IPR003661">
    <property type="entry name" value="HisK_dim/P_dom"/>
</dbReference>
<feature type="transmembrane region" description="Helical" evidence="10">
    <location>
        <begin position="164"/>
        <end position="182"/>
    </location>
</feature>
<dbReference type="InterPro" id="IPR005467">
    <property type="entry name" value="His_kinase_dom"/>
</dbReference>
<dbReference type="Pfam" id="PF08521">
    <property type="entry name" value="2CSK_N"/>
    <property type="match status" value="1"/>
</dbReference>
<keyword evidence="6 10" id="KW-0812">Transmembrane</keyword>
<dbReference type="SUPFAM" id="SSF47384">
    <property type="entry name" value="Homodimeric domain of signal transducing histidine kinase"/>
    <property type="match status" value="1"/>
</dbReference>
<protein>
    <recommendedName>
        <fullName evidence="3">histidine kinase</fullName>
        <ecNumber evidence="3">2.7.13.3</ecNumber>
    </recommendedName>
</protein>
<evidence type="ECO:0000256" key="8">
    <source>
        <dbReference type="ARBA" id="ARBA00022989"/>
    </source>
</evidence>
<dbReference type="RefSeq" id="WP_196102534.1">
    <property type="nucleotide sequence ID" value="NZ_CP064942.1"/>
</dbReference>
<sequence length="454" mass="48531">MMRTASLRLRLTLIILVPLLTISAAVAIWAGNDAQARAADRFDRSLLVTALGISRDTAISGGDALSSETRDLLRNTSGGPVFYHVYAPDGVFVTGYATPPVPPPDTNGEEFAYFDADYHGARVRAVRFTDRMDVDNLTGDFTFTVWQNLSLRDGFVRSLSGRTYFVMSTLLIAVALTVWFGVRLGLAPLTDLEHAIARRSAEDLTPIARPIPQEVRGIVGRLNTLLSDMAATMRAKDSFISDAAHQLRNPIAGVLALSQAVAASRTPEDLRERSDDLIEAASHAARLSEDLLAFERARSAPPPDQLDPVDIVLVVERAVARHRSAAMAQGVQLREPKVTTPIMARVDSVLLGQAVENLLVNALKHGGAGLSRVTVELRRKGPYSVLSVSDDGQGLAPDQFEMALSRFGQGRPGEGSGLGLPIASAVAEAFGGRLLLNGGGGGLTVVLELPVAEE</sequence>
<dbReference type="InterPro" id="IPR013727">
    <property type="entry name" value="2CSK_N"/>
</dbReference>
<reference evidence="12 13" key="1">
    <citation type="submission" date="2020-11" db="EMBL/GenBank/DDBJ databases">
        <title>Description of Pontivivens ytuae sp. nov. isolated from deep sea sediment of Mariana Trench.</title>
        <authorList>
            <person name="Wang Z."/>
            <person name="Sun Q.-L."/>
            <person name="Xu X.-D."/>
            <person name="Tang Y.-Z."/>
            <person name="Zhang J."/>
        </authorList>
    </citation>
    <scope>NUCLEOTIDE SEQUENCE [LARGE SCALE GENOMIC DNA]</scope>
    <source>
        <strain evidence="12 13">MT2928</strain>
    </source>
</reference>
<dbReference type="Pfam" id="PF00512">
    <property type="entry name" value="HisKA"/>
    <property type="match status" value="1"/>
</dbReference>
<feature type="domain" description="Histidine kinase" evidence="11">
    <location>
        <begin position="242"/>
        <end position="453"/>
    </location>
</feature>
<keyword evidence="5" id="KW-0808">Transferase</keyword>
<evidence type="ECO:0000256" key="10">
    <source>
        <dbReference type="SAM" id="Phobius"/>
    </source>
</evidence>
<evidence type="ECO:0000256" key="5">
    <source>
        <dbReference type="ARBA" id="ARBA00022679"/>
    </source>
</evidence>
<dbReference type="InterPro" id="IPR050428">
    <property type="entry name" value="TCS_sensor_his_kinase"/>
</dbReference>
<dbReference type="InterPro" id="IPR004358">
    <property type="entry name" value="Sig_transdc_His_kin-like_C"/>
</dbReference>
<accession>A0A7S9LQB4</accession>
<dbReference type="SMART" id="SM00388">
    <property type="entry name" value="HisKA"/>
    <property type="match status" value="1"/>
</dbReference>
<dbReference type="PANTHER" id="PTHR45436">
    <property type="entry name" value="SENSOR HISTIDINE KINASE YKOH"/>
    <property type="match status" value="1"/>
</dbReference>
<evidence type="ECO:0000256" key="4">
    <source>
        <dbReference type="ARBA" id="ARBA00022553"/>
    </source>
</evidence>
<dbReference type="AlphaFoldDB" id="A0A7S9LQB4"/>
<evidence type="ECO:0000256" key="9">
    <source>
        <dbReference type="ARBA" id="ARBA00023136"/>
    </source>
</evidence>
<dbReference type="InterPro" id="IPR036890">
    <property type="entry name" value="HATPase_C_sf"/>
</dbReference>
<name>A0A7S9LQB4_9RHOB</name>